<dbReference type="SUPFAM" id="SSF48371">
    <property type="entry name" value="ARM repeat"/>
    <property type="match status" value="1"/>
</dbReference>
<gene>
    <name evidence="2" type="ORF">B4N89_46005</name>
</gene>
<name>A0A1T3NJE4_9ACTN</name>
<evidence type="ECO:0000313" key="2">
    <source>
        <dbReference type="EMBL" id="OPC76830.1"/>
    </source>
</evidence>
<organism evidence="2 3">
    <name type="scientific">Embleya scabrispora</name>
    <dbReference type="NCBI Taxonomy" id="159449"/>
    <lineage>
        <taxon>Bacteria</taxon>
        <taxon>Bacillati</taxon>
        <taxon>Actinomycetota</taxon>
        <taxon>Actinomycetes</taxon>
        <taxon>Kitasatosporales</taxon>
        <taxon>Streptomycetaceae</taxon>
        <taxon>Embleya</taxon>
    </lineage>
</organism>
<dbReference type="RefSeq" id="WP_078982679.1">
    <property type="nucleotide sequence ID" value="NZ_MWQN01000005.1"/>
</dbReference>
<evidence type="ECO:0008006" key="4">
    <source>
        <dbReference type="Google" id="ProtNLM"/>
    </source>
</evidence>
<accession>A0A1T3NJE4</accession>
<dbReference type="InterPro" id="IPR011989">
    <property type="entry name" value="ARM-like"/>
</dbReference>
<dbReference type="Proteomes" id="UP000190037">
    <property type="component" value="Unassembled WGS sequence"/>
</dbReference>
<dbReference type="Gene3D" id="1.25.10.10">
    <property type="entry name" value="Leucine-rich Repeat Variant"/>
    <property type="match status" value="1"/>
</dbReference>
<sequence length="605" mass="64880">MRSPEELDTIDWQSLYHAYGDGTDVPDRIRALYGDDADRADTALSELFNHVLHQGTVYPATVAAVPFLAHAAVQAPHGRASVLALLAGAGGQGPTPWAGDEEEGHAAVGVEVAGLLHLLGDDDPRVRRSAVRVARRASAQSLPAATRELAATYATDAPPAVRAEALIVLTRIDPDPPARTRRLHEALIDPVAAVRAVAALALLEQEQAPYPADLVAVLAEAGGDSELAVNRLEFFPGIGDTDSRVAAVLAHDPDATATVARAWIAQGNAEGRGARRAHELSTHWRDREHDTLALLAAALPHPTTPWDLSELLCAVISWVPGTIDPDPSLGDNLMPHALADTTTAELAQLALGLLGDERLVTTVPDPEPRPLVALATRTQDLDHQRLALRHRNACPDELLATLTPHAARALLGDLKNVLRRRPTVALVRRFGDWGIRDAELIRLLALNSRGNPGELASAATVAAARLGADPAPALDLLAHRLEDDARCLEEAGRLGPTAAPLLPLIEGFLHNGHEWTRLRAAEAHWRITGDRSAAVPVLTALAETLPLATLEILLAIGRPYPSRLRPRLLQWATTDRRVLTDDIFAPPTETPMDTQLRSAAKRMLT</sequence>
<dbReference type="OrthoDB" id="292843at2"/>
<dbReference type="InterPro" id="IPR016024">
    <property type="entry name" value="ARM-type_fold"/>
</dbReference>
<dbReference type="EMBL" id="MWQN01000005">
    <property type="protein sequence ID" value="OPC76830.1"/>
    <property type="molecule type" value="Genomic_DNA"/>
</dbReference>
<reference evidence="2 3" key="1">
    <citation type="submission" date="2017-03" db="EMBL/GenBank/DDBJ databases">
        <title>Draft genome sequence of Streptomyces scabrisporus NF3, endophyte isolated from Amphipterygium adstringens.</title>
        <authorList>
            <person name="Vazquez M."/>
            <person name="Ceapa C.D."/>
            <person name="Rodriguez Luna D."/>
            <person name="Sanchez Esquivel S."/>
        </authorList>
    </citation>
    <scope>NUCLEOTIDE SEQUENCE [LARGE SCALE GENOMIC DNA]</scope>
    <source>
        <strain evidence="2 3">NF3</strain>
    </source>
</reference>
<feature type="region of interest" description="Disordered" evidence="1">
    <location>
        <begin position="586"/>
        <end position="605"/>
    </location>
</feature>
<evidence type="ECO:0000313" key="3">
    <source>
        <dbReference type="Proteomes" id="UP000190037"/>
    </source>
</evidence>
<dbReference type="STRING" id="159449.B4N89_46005"/>
<comment type="caution">
    <text evidence="2">The sequence shown here is derived from an EMBL/GenBank/DDBJ whole genome shotgun (WGS) entry which is preliminary data.</text>
</comment>
<keyword evidence="3" id="KW-1185">Reference proteome</keyword>
<proteinExistence type="predicted"/>
<evidence type="ECO:0000256" key="1">
    <source>
        <dbReference type="SAM" id="MobiDB-lite"/>
    </source>
</evidence>
<dbReference type="AlphaFoldDB" id="A0A1T3NJE4"/>
<protein>
    <recommendedName>
        <fullName evidence="4">PBS lyase</fullName>
    </recommendedName>
</protein>